<reference evidence="1 2" key="1">
    <citation type="submission" date="2024-10" db="EMBL/GenBank/DDBJ databases">
        <title>The Natural Products Discovery Center: Release of the First 8490 Sequenced Strains for Exploring Actinobacteria Biosynthetic Diversity.</title>
        <authorList>
            <person name="Kalkreuter E."/>
            <person name="Kautsar S.A."/>
            <person name="Yang D."/>
            <person name="Bader C.D."/>
            <person name="Teijaro C.N."/>
            <person name="Fluegel L."/>
            <person name="Davis C.M."/>
            <person name="Simpson J.R."/>
            <person name="Lauterbach L."/>
            <person name="Steele A.D."/>
            <person name="Gui C."/>
            <person name="Meng S."/>
            <person name="Li G."/>
            <person name="Viehrig K."/>
            <person name="Ye F."/>
            <person name="Su P."/>
            <person name="Kiefer A.F."/>
            <person name="Nichols A."/>
            <person name="Cepeda A.J."/>
            <person name="Yan W."/>
            <person name="Fan B."/>
            <person name="Jiang Y."/>
            <person name="Adhikari A."/>
            <person name="Zheng C.-J."/>
            <person name="Schuster L."/>
            <person name="Cowan T.M."/>
            <person name="Smanski M.J."/>
            <person name="Chevrette M.G."/>
            <person name="De Carvalho L.P.S."/>
            <person name="Shen B."/>
        </authorList>
    </citation>
    <scope>NUCLEOTIDE SEQUENCE [LARGE SCALE GENOMIC DNA]</scope>
    <source>
        <strain evidence="1 2">NPDC002593</strain>
    </source>
</reference>
<accession>A0ABW6SBV9</accession>
<dbReference type="Proteomes" id="UP001601992">
    <property type="component" value="Unassembled WGS sequence"/>
</dbReference>
<dbReference type="RefSeq" id="WP_387406506.1">
    <property type="nucleotide sequence ID" value="NZ_JBIAQY010000021.1"/>
</dbReference>
<comment type="caution">
    <text evidence="1">The sequence shown here is derived from an EMBL/GenBank/DDBJ whole genome shotgun (WGS) entry which is preliminary data.</text>
</comment>
<sequence>METRMRLAVLPDKVDDADLDKLIELLRGAGAAEVERPRFGEPRDGVRSVDSDIADVVATVTPAIGLLERIVKVVRGWLGQRPRRTLKITIGKDSIELSGYSTAAEDMLVRAFVERVCEKR</sequence>
<organism evidence="1 2">
    <name type="scientific">Nocardia jiangxiensis</name>
    <dbReference type="NCBI Taxonomy" id="282685"/>
    <lineage>
        <taxon>Bacteria</taxon>
        <taxon>Bacillati</taxon>
        <taxon>Actinomycetota</taxon>
        <taxon>Actinomycetes</taxon>
        <taxon>Mycobacteriales</taxon>
        <taxon>Nocardiaceae</taxon>
        <taxon>Nocardia</taxon>
    </lineage>
</organism>
<evidence type="ECO:0000313" key="2">
    <source>
        <dbReference type="Proteomes" id="UP001601992"/>
    </source>
</evidence>
<dbReference type="EMBL" id="JBIAQY010000021">
    <property type="protein sequence ID" value="MFF3573714.1"/>
    <property type="molecule type" value="Genomic_DNA"/>
</dbReference>
<keyword evidence="2" id="KW-1185">Reference proteome</keyword>
<evidence type="ECO:0000313" key="1">
    <source>
        <dbReference type="EMBL" id="MFF3573714.1"/>
    </source>
</evidence>
<gene>
    <name evidence="1" type="ORF">ACFYXQ_38750</name>
</gene>
<proteinExistence type="predicted"/>
<protein>
    <submittedName>
        <fullName evidence="1">Uncharacterized protein</fullName>
    </submittedName>
</protein>
<name>A0ABW6SBV9_9NOCA</name>